<evidence type="ECO:0000256" key="7">
    <source>
        <dbReference type="ARBA" id="ARBA00022729"/>
    </source>
</evidence>
<dbReference type="STRING" id="1498499.EP47_09170"/>
<dbReference type="Pfam" id="PF02107">
    <property type="entry name" value="FlgH"/>
    <property type="match status" value="1"/>
</dbReference>
<dbReference type="GO" id="GO:0009279">
    <property type="term" value="C:cell outer membrane"/>
    <property type="evidence" value="ECO:0007669"/>
    <property type="project" value="UniProtKB-SubCell"/>
</dbReference>
<comment type="caution">
    <text evidence="14">The sequence shown here is derived from an EMBL/GenBank/DDBJ whole genome shotgun (WGS) entry which is preliminary data.</text>
</comment>
<comment type="subcellular location">
    <subcellularLocation>
        <location evidence="2">Bacterial flagellum basal body</location>
    </subcellularLocation>
    <subcellularLocation>
        <location evidence="3">Cell outer membrane</location>
    </subcellularLocation>
    <subcellularLocation>
        <location evidence="4">Membrane</location>
        <topology evidence="4">Lipid-anchor</topology>
    </subcellularLocation>
</comment>
<evidence type="ECO:0000256" key="4">
    <source>
        <dbReference type="ARBA" id="ARBA00004635"/>
    </source>
</evidence>
<organism evidence="14 15">
    <name type="scientific">Legionella norrlandica</name>
    <dbReference type="NCBI Taxonomy" id="1498499"/>
    <lineage>
        <taxon>Bacteria</taxon>
        <taxon>Pseudomonadati</taxon>
        <taxon>Pseudomonadota</taxon>
        <taxon>Gammaproteobacteria</taxon>
        <taxon>Legionellales</taxon>
        <taxon>Legionellaceae</taxon>
        <taxon>Legionella</taxon>
    </lineage>
</organism>
<keyword evidence="13" id="KW-0812">Transmembrane</keyword>
<dbReference type="PANTHER" id="PTHR34933:SF1">
    <property type="entry name" value="FLAGELLAR L-RING PROTEIN"/>
    <property type="match status" value="1"/>
</dbReference>
<evidence type="ECO:0000256" key="12">
    <source>
        <dbReference type="ARBA" id="ARBA00023288"/>
    </source>
</evidence>
<dbReference type="AlphaFoldDB" id="A0A0A2SRB7"/>
<comment type="similarity">
    <text evidence="5">Belongs to the FlgH family.</text>
</comment>
<sequence length="263" mass="29344">MKKKAMIHSRRFQSPLGSFHSSAPSLLWLGLNSNSSPSPIKSDRRSYLNFLGFLLAISLWELSEIRNHLKISFWSYLRILLFILFYPTHPAWAISLFNEDLYRPLIADRKASLPGDVLTVLVLETSNAQTSADLASSKEIKSALEVGYNKNNHEVEFGLKGKGRAAAKTGRNGKIKASLTVRIKEVFPNDTYLVEGIQTITINGEQQTILLNGIIRPEDISPQNTILSTRLADAHITYTGNGSVSDSQARNYFYKILSFVGLV</sequence>
<evidence type="ECO:0000256" key="11">
    <source>
        <dbReference type="ARBA" id="ARBA00023237"/>
    </source>
</evidence>
<name>A0A0A2SRB7_9GAMM</name>
<evidence type="ECO:0000256" key="3">
    <source>
        <dbReference type="ARBA" id="ARBA00004442"/>
    </source>
</evidence>
<dbReference type="Proteomes" id="UP000054422">
    <property type="component" value="Unassembled WGS sequence"/>
</dbReference>
<dbReference type="PANTHER" id="PTHR34933">
    <property type="entry name" value="FLAGELLAR L-RING PROTEIN"/>
    <property type="match status" value="1"/>
</dbReference>
<keyword evidence="9" id="KW-0564">Palmitate</keyword>
<comment type="function">
    <text evidence="1">Assembles around the rod to form the L-ring and probably protects the motor/basal body from shearing forces during rotation.</text>
</comment>
<evidence type="ECO:0000256" key="5">
    <source>
        <dbReference type="ARBA" id="ARBA00006929"/>
    </source>
</evidence>
<feature type="transmembrane region" description="Helical" evidence="13">
    <location>
        <begin position="75"/>
        <end position="97"/>
    </location>
</feature>
<keyword evidence="13" id="KW-1133">Transmembrane helix</keyword>
<comment type="subunit">
    <text evidence="6">The basal body constitutes a major portion of the flagellar organelle and consists of four rings (L,P,S, and M) mounted on a central rod.</text>
</comment>
<keyword evidence="11" id="KW-0998">Cell outer membrane</keyword>
<keyword evidence="7" id="KW-0732">Signal</keyword>
<dbReference type="GO" id="GO:0003774">
    <property type="term" value="F:cytoskeletal motor activity"/>
    <property type="evidence" value="ECO:0007669"/>
    <property type="project" value="InterPro"/>
</dbReference>
<dbReference type="GO" id="GO:0071973">
    <property type="term" value="P:bacterial-type flagellum-dependent cell motility"/>
    <property type="evidence" value="ECO:0007669"/>
    <property type="project" value="InterPro"/>
</dbReference>
<evidence type="ECO:0000256" key="10">
    <source>
        <dbReference type="ARBA" id="ARBA00023143"/>
    </source>
</evidence>
<gene>
    <name evidence="14" type="ORF">EP47_09170</name>
</gene>
<evidence type="ECO:0000313" key="15">
    <source>
        <dbReference type="Proteomes" id="UP000054422"/>
    </source>
</evidence>
<proteinExistence type="inferred from homology"/>
<dbReference type="PRINTS" id="PR01008">
    <property type="entry name" value="FLGLRINGFLGH"/>
</dbReference>
<evidence type="ECO:0000256" key="8">
    <source>
        <dbReference type="ARBA" id="ARBA00023136"/>
    </source>
</evidence>
<dbReference type="EMBL" id="JNCF01000020">
    <property type="protein sequence ID" value="KGP63292.1"/>
    <property type="molecule type" value="Genomic_DNA"/>
</dbReference>
<reference evidence="14 15" key="1">
    <citation type="submission" date="2014-05" db="EMBL/GenBank/DDBJ databases">
        <authorList>
            <person name="Rizzardi K."/>
            <person name="Winiecka-Krusnell J."/>
            <person name="Ramliden M."/>
            <person name="Alm E."/>
            <person name="Andersson S."/>
            <person name="Byfors S."/>
        </authorList>
    </citation>
    <scope>NUCLEOTIDE SEQUENCE [LARGE SCALE GENOMIC DNA]</scope>
    <source>
        <strain evidence="14 15">LEGN</strain>
    </source>
</reference>
<dbReference type="InterPro" id="IPR000527">
    <property type="entry name" value="Flag_Lring"/>
</dbReference>
<keyword evidence="12" id="KW-0449">Lipoprotein</keyword>
<evidence type="ECO:0000256" key="13">
    <source>
        <dbReference type="SAM" id="Phobius"/>
    </source>
</evidence>
<accession>A0A0A2SRB7</accession>
<evidence type="ECO:0000256" key="6">
    <source>
        <dbReference type="ARBA" id="ARBA00011439"/>
    </source>
</evidence>
<dbReference type="GO" id="GO:0009427">
    <property type="term" value="C:bacterial-type flagellum basal body, distal rod, L ring"/>
    <property type="evidence" value="ECO:0007669"/>
    <property type="project" value="InterPro"/>
</dbReference>
<keyword evidence="8 13" id="KW-0472">Membrane</keyword>
<keyword evidence="15" id="KW-1185">Reference proteome</keyword>
<evidence type="ECO:0000256" key="1">
    <source>
        <dbReference type="ARBA" id="ARBA00002591"/>
    </source>
</evidence>
<keyword evidence="10" id="KW-0975">Bacterial flagellum</keyword>
<protein>
    <recommendedName>
        <fullName evidence="16">Flagellar L-ring protein</fullName>
    </recommendedName>
</protein>
<evidence type="ECO:0000256" key="2">
    <source>
        <dbReference type="ARBA" id="ARBA00004117"/>
    </source>
</evidence>
<evidence type="ECO:0000313" key="14">
    <source>
        <dbReference type="EMBL" id="KGP63292.1"/>
    </source>
</evidence>
<evidence type="ECO:0008006" key="16">
    <source>
        <dbReference type="Google" id="ProtNLM"/>
    </source>
</evidence>
<evidence type="ECO:0000256" key="9">
    <source>
        <dbReference type="ARBA" id="ARBA00023139"/>
    </source>
</evidence>